<dbReference type="InterPro" id="IPR055572">
    <property type="entry name" value="DUF7148"/>
</dbReference>
<name>A0A8J6CQN7_9ROSI</name>
<dbReference type="Proteomes" id="UP000701853">
    <property type="component" value="Chromosome 9"/>
</dbReference>
<comment type="caution">
    <text evidence="3">The sequence shown here is derived from an EMBL/GenBank/DDBJ whole genome shotgun (WGS) entry which is preliminary data.</text>
</comment>
<keyword evidence="4" id="KW-1185">Reference proteome</keyword>
<dbReference type="GO" id="GO:0009535">
    <property type="term" value="C:chloroplast thylakoid membrane"/>
    <property type="evidence" value="ECO:0007669"/>
    <property type="project" value="TreeGrafter"/>
</dbReference>
<evidence type="ECO:0000259" key="2">
    <source>
        <dbReference type="Pfam" id="PF23650"/>
    </source>
</evidence>
<dbReference type="PANTHER" id="PTHR36352">
    <property type="entry name" value="EXPRESSED PROTEIN"/>
    <property type="match status" value="1"/>
</dbReference>
<dbReference type="EMBL" id="JAHUZN010000009">
    <property type="protein sequence ID" value="KAG8483832.1"/>
    <property type="molecule type" value="Genomic_DNA"/>
</dbReference>
<dbReference type="OrthoDB" id="1930092at2759"/>
<dbReference type="PANTHER" id="PTHR36352:SF1">
    <property type="entry name" value="EXPRESSED PROTEIN"/>
    <property type="match status" value="1"/>
</dbReference>
<accession>A0A8J6CQN7</accession>
<dbReference type="Pfam" id="PF23650">
    <property type="entry name" value="DUF7148"/>
    <property type="match status" value="1"/>
</dbReference>
<gene>
    <name evidence="3" type="ORF">CXB51_022594</name>
</gene>
<feature type="region of interest" description="Disordered" evidence="1">
    <location>
        <begin position="1"/>
        <end position="24"/>
    </location>
</feature>
<dbReference type="GO" id="GO:0009570">
    <property type="term" value="C:chloroplast stroma"/>
    <property type="evidence" value="ECO:0007669"/>
    <property type="project" value="TreeGrafter"/>
</dbReference>
<evidence type="ECO:0000313" key="3">
    <source>
        <dbReference type="EMBL" id="KAG8483832.1"/>
    </source>
</evidence>
<reference evidence="3 4" key="1">
    <citation type="journal article" date="2021" name="bioRxiv">
        <title>The Gossypium anomalum genome as a resource for cotton improvement and evolutionary analysis of hybrid incompatibility.</title>
        <authorList>
            <person name="Grover C.E."/>
            <person name="Yuan D."/>
            <person name="Arick M.A."/>
            <person name="Miller E.R."/>
            <person name="Hu G."/>
            <person name="Peterson D.G."/>
            <person name="Wendel J.F."/>
            <person name="Udall J.A."/>
        </authorList>
    </citation>
    <scope>NUCLEOTIDE SEQUENCE [LARGE SCALE GENOMIC DNA]</scope>
    <source>
        <strain evidence="3">JFW-Udall</strain>
        <tissue evidence="3">Leaf</tissue>
    </source>
</reference>
<organism evidence="3 4">
    <name type="scientific">Gossypium anomalum</name>
    <dbReference type="NCBI Taxonomy" id="47600"/>
    <lineage>
        <taxon>Eukaryota</taxon>
        <taxon>Viridiplantae</taxon>
        <taxon>Streptophyta</taxon>
        <taxon>Embryophyta</taxon>
        <taxon>Tracheophyta</taxon>
        <taxon>Spermatophyta</taxon>
        <taxon>Magnoliopsida</taxon>
        <taxon>eudicotyledons</taxon>
        <taxon>Gunneridae</taxon>
        <taxon>Pentapetalae</taxon>
        <taxon>rosids</taxon>
        <taxon>malvids</taxon>
        <taxon>Malvales</taxon>
        <taxon>Malvaceae</taxon>
        <taxon>Malvoideae</taxon>
        <taxon>Gossypium</taxon>
    </lineage>
</organism>
<protein>
    <recommendedName>
        <fullName evidence="2">DUF7148 domain-containing protein</fullName>
    </recommendedName>
</protein>
<dbReference type="AlphaFoldDB" id="A0A8J6CQN7"/>
<evidence type="ECO:0000256" key="1">
    <source>
        <dbReference type="SAM" id="MobiDB-lite"/>
    </source>
</evidence>
<proteinExistence type="predicted"/>
<feature type="domain" description="DUF7148" evidence="2">
    <location>
        <begin position="79"/>
        <end position="198"/>
    </location>
</feature>
<evidence type="ECO:0000313" key="4">
    <source>
        <dbReference type="Proteomes" id="UP000701853"/>
    </source>
</evidence>
<sequence>MAGALRQPLHSTTSAIPPLQLSKPRATGISPSPALFLKDKTQGSSKLSRFYGHRSLIVKLVGKASPGKDDITPAADDPENGVSLGTMKLPSNTDIQRFETLLFQWANSLCQGANLPLPVPLKIDKIAGGARLGFITVGDGKTEVLVYIDCLVFPATDNSGPIFRAIRNGTLKDQSPPGEPRIMRSLLQALQKSVEIARGLDMVVLLPLVGCQWQESRYAWFRGAEYWKLIGIFSNRQFQHELAARIEIQKLRCHLVSLLGLSQRMLCSRFMKKRFTRSSYFTEAGIGLMLSSTTPCAARLHYNLQKSCADRDCGENVKLLKQKKDLQGRFQFMFFQFRPLDSCGQS</sequence>